<keyword evidence="5" id="KW-1185">Reference proteome</keyword>
<dbReference type="GO" id="GO:0009986">
    <property type="term" value="C:cell surface"/>
    <property type="evidence" value="ECO:0007669"/>
    <property type="project" value="UniProtKB-SubCell"/>
</dbReference>
<evidence type="ECO:0000256" key="3">
    <source>
        <dbReference type="SAM" id="Phobius"/>
    </source>
</evidence>
<evidence type="ECO:0000256" key="1">
    <source>
        <dbReference type="ARBA" id="ARBA00004241"/>
    </source>
</evidence>
<feature type="transmembrane region" description="Helical" evidence="3">
    <location>
        <begin position="12"/>
        <end position="33"/>
    </location>
</feature>
<proteinExistence type="predicted"/>
<gene>
    <name evidence="4" type="ORF">DYI25_11595</name>
</gene>
<dbReference type="GO" id="GO:0030420">
    <property type="term" value="P:establishment of competence for transformation"/>
    <property type="evidence" value="ECO:0007669"/>
    <property type="project" value="UniProtKB-KW"/>
</dbReference>
<protein>
    <submittedName>
        <fullName evidence="4">Prepilin-type N-terminal cleavage/methylation domain-containing protein</fullName>
    </submittedName>
</protein>
<dbReference type="AlphaFoldDB" id="A0A944GWU6"/>
<sequence length="143" mass="16031">MKNEKGLSLIEVLVTIAILTLATTIIYSVLFGFNRNYQQLSEKNNLDQAANIMLASIKQHHLNNAEYILSYDKVHKRLSIGQSGSTQPLNEQGISVEIKAGNNNPIPFEGEKVIPSHAPLIIDLKLINKQGQSYEIETIIKRY</sequence>
<dbReference type="SUPFAM" id="SSF54523">
    <property type="entry name" value="Pili subunits"/>
    <property type="match status" value="1"/>
</dbReference>
<dbReference type="PROSITE" id="PS00409">
    <property type="entry name" value="PROKAR_NTER_METHYL"/>
    <property type="match status" value="1"/>
</dbReference>
<dbReference type="RefSeq" id="WP_213368884.1">
    <property type="nucleotide sequence ID" value="NZ_QTKX01000001.1"/>
</dbReference>
<comment type="subcellular location">
    <subcellularLocation>
        <location evidence="1">Cell surface</location>
    </subcellularLocation>
</comment>
<reference evidence="4 5" key="1">
    <citation type="journal article" date="2021" name="Microorganisms">
        <title>Bacterial Dimethylsulfoniopropionate Biosynthesis in the East China Sea.</title>
        <authorList>
            <person name="Liu J."/>
            <person name="Zhang Y."/>
            <person name="Liu J."/>
            <person name="Zhong H."/>
            <person name="Williams B.T."/>
            <person name="Zheng Y."/>
            <person name="Curson A.R.J."/>
            <person name="Sun C."/>
            <person name="Sun H."/>
            <person name="Song D."/>
            <person name="Wagner Mackenzie B."/>
            <person name="Bermejo Martinez A."/>
            <person name="Todd J.D."/>
            <person name="Zhang X.H."/>
        </authorList>
    </citation>
    <scope>NUCLEOTIDE SEQUENCE [LARGE SCALE GENOMIC DNA]</scope>
    <source>
        <strain evidence="4 5">ESS08</strain>
    </source>
</reference>
<dbReference type="NCBIfam" id="TIGR02532">
    <property type="entry name" value="IV_pilin_GFxxxE"/>
    <property type="match status" value="1"/>
</dbReference>
<dbReference type="Pfam" id="PF07963">
    <property type="entry name" value="N_methyl"/>
    <property type="match status" value="1"/>
</dbReference>
<dbReference type="InterPro" id="IPR012902">
    <property type="entry name" value="N_methyl_site"/>
</dbReference>
<keyword evidence="3" id="KW-1133">Transmembrane helix</keyword>
<evidence type="ECO:0000313" key="5">
    <source>
        <dbReference type="Proteomes" id="UP000761411"/>
    </source>
</evidence>
<keyword evidence="2" id="KW-0178">Competence</keyword>
<evidence type="ECO:0000313" key="4">
    <source>
        <dbReference type="EMBL" id="MBS8265087.1"/>
    </source>
</evidence>
<comment type="caution">
    <text evidence="4">The sequence shown here is derived from an EMBL/GenBank/DDBJ whole genome shotgun (WGS) entry which is preliminary data.</text>
</comment>
<keyword evidence="3" id="KW-0812">Transmembrane</keyword>
<accession>A0A944GWU6</accession>
<dbReference type="Proteomes" id="UP000761411">
    <property type="component" value="Unassembled WGS sequence"/>
</dbReference>
<organism evidence="4 5">
    <name type="scientific">Mesobacillus boroniphilus</name>
    <dbReference type="NCBI Taxonomy" id="308892"/>
    <lineage>
        <taxon>Bacteria</taxon>
        <taxon>Bacillati</taxon>
        <taxon>Bacillota</taxon>
        <taxon>Bacilli</taxon>
        <taxon>Bacillales</taxon>
        <taxon>Bacillaceae</taxon>
        <taxon>Mesobacillus</taxon>
    </lineage>
</organism>
<evidence type="ECO:0000256" key="2">
    <source>
        <dbReference type="ARBA" id="ARBA00023287"/>
    </source>
</evidence>
<name>A0A944GWU6_9BACI</name>
<dbReference type="EMBL" id="QTKX01000001">
    <property type="protein sequence ID" value="MBS8265087.1"/>
    <property type="molecule type" value="Genomic_DNA"/>
</dbReference>
<dbReference type="InterPro" id="IPR045584">
    <property type="entry name" value="Pilin-like"/>
</dbReference>
<keyword evidence="3" id="KW-0472">Membrane</keyword>